<gene>
    <name evidence="3" type="ORF">PAUS00366_LOCUS10026</name>
</gene>
<dbReference type="InterPro" id="IPR010765">
    <property type="entry name" value="DUF1350"/>
</dbReference>
<feature type="region of interest" description="Disordered" evidence="1">
    <location>
        <begin position="102"/>
        <end position="169"/>
    </location>
</feature>
<dbReference type="SUPFAM" id="SSF53474">
    <property type="entry name" value="alpha/beta-Hydrolases"/>
    <property type="match status" value="1"/>
</dbReference>
<keyword evidence="2" id="KW-0812">Transmembrane</keyword>
<evidence type="ECO:0000256" key="2">
    <source>
        <dbReference type="SAM" id="Phobius"/>
    </source>
</evidence>
<keyword evidence="2" id="KW-1133">Transmembrane helix</keyword>
<organism evidence="3">
    <name type="scientific">Pseudo-nitzschia australis</name>
    <dbReference type="NCBI Taxonomy" id="44445"/>
    <lineage>
        <taxon>Eukaryota</taxon>
        <taxon>Sar</taxon>
        <taxon>Stramenopiles</taxon>
        <taxon>Ochrophyta</taxon>
        <taxon>Bacillariophyta</taxon>
        <taxon>Bacillariophyceae</taxon>
        <taxon>Bacillariophycidae</taxon>
        <taxon>Bacillariales</taxon>
        <taxon>Bacillariaceae</taxon>
        <taxon>Pseudo-nitzschia</taxon>
    </lineage>
</organism>
<keyword evidence="2" id="KW-0472">Membrane</keyword>
<dbReference type="Pfam" id="PF07082">
    <property type="entry name" value="DUF1350"/>
    <property type="match status" value="1"/>
</dbReference>
<dbReference type="EMBL" id="HBIX01013573">
    <property type="protein sequence ID" value="CAE0717274.1"/>
    <property type="molecule type" value="Transcribed_RNA"/>
</dbReference>
<accession>A0A7S4AIW6</accession>
<evidence type="ECO:0000256" key="1">
    <source>
        <dbReference type="SAM" id="MobiDB-lite"/>
    </source>
</evidence>
<protein>
    <submittedName>
        <fullName evidence="3">Uncharacterized protein</fullName>
    </submittedName>
</protein>
<dbReference type="PANTHER" id="PTHR34127:SF1">
    <property type="entry name" value="OS04G0405600 PROTEIN"/>
    <property type="match status" value="1"/>
</dbReference>
<evidence type="ECO:0000313" key="3">
    <source>
        <dbReference type="EMBL" id="CAE0717274.1"/>
    </source>
</evidence>
<reference evidence="3" key="1">
    <citation type="submission" date="2021-01" db="EMBL/GenBank/DDBJ databases">
        <authorList>
            <person name="Corre E."/>
            <person name="Pelletier E."/>
            <person name="Niang G."/>
            <person name="Scheremetjew M."/>
            <person name="Finn R."/>
            <person name="Kale V."/>
            <person name="Holt S."/>
            <person name="Cochrane G."/>
            <person name="Meng A."/>
            <person name="Brown T."/>
            <person name="Cohen L."/>
        </authorList>
    </citation>
    <scope>NUCLEOTIDE SEQUENCE</scope>
    <source>
        <strain evidence="3">10249 10 AB</strain>
    </source>
</reference>
<dbReference type="PANTHER" id="PTHR34127">
    <property type="entry name" value="OS04G0405600 PROTEIN"/>
    <property type="match status" value="1"/>
</dbReference>
<feature type="compositionally biased region" description="Low complexity" evidence="1">
    <location>
        <begin position="102"/>
        <end position="125"/>
    </location>
</feature>
<name>A0A7S4AIW6_9STRA</name>
<dbReference type="AlphaFoldDB" id="A0A7S4AIW6"/>
<feature type="transmembrane region" description="Helical" evidence="2">
    <location>
        <begin position="21"/>
        <end position="40"/>
    </location>
</feature>
<sequence length="600" mass="64549">MRGKYETPNSILTRSTASFPTINMKLIILSSSYVFIWMMVAVGPKMKGVDAFCPSSTQNIGFRNNNNNNNRIAPTKYSENSVSSCRIPSLLLVAASTVKSAPAAKKSSNATATTTKTKSATTNPSQAAAKPKPTKIDNNLKPSATRSASTNETPSNSNDKNNNKDDEDEKLGVVGDWENLYGNWVLRPTFGGDTASNLDESSSQPRALIHFLGGALVGKAPHITYRYLLEKLAAEGFLIVATPYDLSFDHLATCDGVLTKFEAVAPTLAREYGALPVVGIGHSCGALLQVLISSLFPDTPRLANALLSFNNKPVSDAVPFFEEFFAPVFSSLAVGPEIGVVDGGSSSASTSTSKRGASSNDSFVLGLKLAKAASRGQLPSDELLGEAQRIFSSGFQAAATQTSSLFPSFPIPVPPFFGNTDNNNDQDQTFKIPTEVRETYAKWAEPSVTALSEVGALPIIYETIETLEQIPKLIDEVADGARDFNPPPASVRSAAGKAYRPRRTLIVGYKDDPIDESDEIEEVLKEARSITRMKRPMVEIDVERKMLGGGHAAPLLAPPLDVAERAEDLLGLETSKERLGYTEAAATVEDLVRWLEECNL</sequence>
<feature type="compositionally biased region" description="Polar residues" evidence="1">
    <location>
        <begin position="136"/>
        <end position="154"/>
    </location>
</feature>
<proteinExistence type="predicted"/>
<dbReference type="InterPro" id="IPR029058">
    <property type="entry name" value="AB_hydrolase_fold"/>
</dbReference>